<dbReference type="AlphaFoldDB" id="A0A2S9X7R0"/>
<organism evidence="1 2">
    <name type="scientific">Chromobacterium amazonense</name>
    <dbReference type="NCBI Taxonomy" id="1382803"/>
    <lineage>
        <taxon>Bacteria</taxon>
        <taxon>Pseudomonadati</taxon>
        <taxon>Pseudomonadota</taxon>
        <taxon>Betaproteobacteria</taxon>
        <taxon>Neisseriales</taxon>
        <taxon>Chromobacteriaceae</taxon>
        <taxon>Chromobacterium</taxon>
    </lineage>
</organism>
<evidence type="ECO:0000313" key="2">
    <source>
        <dbReference type="Proteomes" id="UP000239469"/>
    </source>
</evidence>
<gene>
    <name evidence="1" type="ORF">BUE93_04935</name>
</gene>
<evidence type="ECO:0000313" key="1">
    <source>
        <dbReference type="EMBL" id="PRP71754.1"/>
    </source>
</evidence>
<name>A0A2S9X7R0_9NEIS</name>
<dbReference type="InterPro" id="IPR009678">
    <property type="entry name" value="Phage_tail_completion_R"/>
</dbReference>
<dbReference type="Proteomes" id="UP000239469">
    <property type="component" value="Unassembled WGS sequence"/>
</dbReference>
<proteinExistence type="predicted"/>
<dbReference type="RefSeq" id="WP_106076005.1">
    <property type="nucleotide sequence ID" value="NZ_MTBD01000008.1"/>
</dbReference>
<dbReference type="EMBL" id="MTBD01000008">
    <property type="protein sequence ID" value="PRP71754.1"/>
    <property type="molecule type" value="Genomic_DNA"/>
</dbReference>
<dbReference type="Pfam" id="PF06891">
    <property type="entry name" value="P2_Phage_GpR"/>
    <property type="match status" value="1"/>
</dbReference>
<dbReference type="OrthoDB" id="8564199at2"/>
<reference evidence="1 2" key="1">
    <citation type="submission" date="2017-01" db="EMBL/GenBank/DDBJ databases">
        <title>New insights into the genetic diversity of Chromobacterium isolated from tropical freshwater lake.</title>
        <authorList>
            <person name="Santos A.B."/>
            <person name="Nascimento A.M."/>
            <person name="Da Silva P.C."/>
        </authorList>
    </citation>
    <scope>NUCLEOTIDE SEQUENCE [LARGE SCALE GENOMIC DNA]</scope>
    <source>
        <strain evidence="1 2">56AF</strain>
    </source>
</reference>
<evidence type="ECO:0008006" key="3">
    <source>
        <dbReference type="Google" id="ProtNLM"/>
    </source>
</evidence>
<sequence>MNKPADLRRAIEAAVPELRDNPDRLIMLVEDGGIVTAPGRLHFGYRYTLKLVITDFTGHLDQLIIPLRAWIEQHEPPLLQNPERLEKGFRFGMEWISATAVDVQITLQLSEGVRVEVGQDGNVTATHYGEPAEPFSGVEYWTITVKGETVYDNRPA</sequence>
<protein>
    <recommendedName>
        <fullName evidence="3">Phage tail protein</fullName>
    </recommendedName>
</protein>
<comment type="caution">
    <text evidence="1">The sequence shown here is derived from an EMBL/GenBank/DDBJ whole genome shotgun (WGS) entry which is preliminary data.</text>
</comment>
<accession>A0A2S9X7R0</accession>